<dbReference type="GeneID" id="25911957"/>
<evidence type="ECO:0000256" key="5">
    <source>
        <dbReference type="SAM" id="MobiDB-lite"/>
    </source>
</evidence>
<dbReference type="InterPro" id="IPR049730">
    <property type="entry name" value="SNF2/RAD54-like_C"/>
</dbReference>
<feature type="region of interest" description="Disordered" evidence="5">
    <location>
        <begin position="1005"/>
        <end position="1026"/>
    </location>
</feature>
<evidence type="ECO:0000256" key="1">
    <source>
        <dbReference type="ARBA" id="ARBA00022723"/>
    </source>
</evidence>
<dbReference type="OrthoDB" id="1899296at2759"/>
<gene>
    <name evidence="8" type="ORF">SARC_11453</name>
</gene>
<keyword evidence="9" id="KW-1185">Reference proteome</keyword>
<feature type="domain" description="Helicase C-terminal" evidence="7">
    <location>
        <begin position="303"/>
        <end position="462"/>
    </location>
</feature>
<evidence type="ECO:0000313" key="9">
    <source>
        <dbReference type="Proteomes" id="UP000054560"/>
    </source>
</evidence>
<dbReference type="Pfam" id="PF00271">
    <property type="entry name" value="Helicase_C"/>
    <property type="match status" value="1"/>
</dbReference>
<dbReference type="InterPro" id="IPR001650">
    <property type="entry name" value="Helicase_C-like"/>
</dbReference>
<feature type="compositionally biased region" description="Basic residues" evidence="5">
    <location>
        <begin position="872"/>
        <end position="883"/>
    </location>
</feature>
<dbReference type="InterPro" id="IPR001965">
    <property type="entry name" value="Znf_PHD"/>
</dbReference>
<dbReference type="SUPFAM" id="SSF52540">
    <property type="entry name" value="P-loop containing nucleoside triphosphate hydrolases"/>
    <property type="match status" value="2"/>
</dbReference>
<feature type="non-terminal residue" evidence="8">
    <location>
        <position position="1"/>
    </location>
</feature>
<dbReference type="Gene3D" id="3.30.40.10">
    <property type="entry name" value="Zinc/RING finger domain, C3HC4 (zinc finger)"/>
    <property type="match status" value="1"/>
</dbReference>
<keyword evidence="4" id="KW-0862">Zinc</keyword>
<dbReference type="Gene3D" id="3.40.50.10810">
    <property type="entry name" value="Tandem AAA-ATPase domain"/>
    <property type="match status" value="1"/>
</dbReference>
<dbReference type="RefSeq" id="XP_014149936.1">
    <property type="nucleotide sequence ID" value="XM_014294461.1"/>
</dbReference>
<keyword evidence="1" id="KW-0479">Metal-binding</keyword>
<dbReference type="SMART" id="SM00490">
    <property type="entry name" value="HELICc"/>
    <property type="match status" value="1"/>
</dbReference>
<dbReference type="InterPro" id="IPR027417">
    <property type="entry name" value="P-loop_NTPase"/>
</dbReference>
<dbReference type="PROSITE" id="PS51194">
    <property type="entry name" value="HELICASE_CTER"/>
    <property type="match status" value="1"/>
</dbReference>
<reference evidence="8 9" key="1">
    <citation type="submission" date="2011-02" db="EMBL/GenBank/DDBJ databases">
        <title>The Genome Sequence of Sphaeroforma arctica JP610.</title>
        <authorList>
            <consortium name="The Broad Institute Genome Sequencing Platform"/>
            <person name="Russ C."/>
            <person name="Cuomo C."/>
            <person name="Young S.K."/>
            <person name="Zeng Q."/>
            <person name="Gargeya S."/>
            <person name="Alvarado L."/>
            <person name="Berlin A."/>
            <person name="Chapman S.B."/>
            <person name="Chen Z."/>
            <person name="Freedman E."/>
            <person name="Gellesch M."/>
            <person name="Goldberg J."/>
            <person name="Griggs A."/>
            <person name="Gujja S."/>
            <person name="Heilman E."/>
            <person name="Heiman D."/>
            <person name="Howarth C."/>
            <person name="Mehta T."/>
            <person name="Neiman D."/>
            <person name="Pearson M."/>
            <person name="Roberts A."/>
            <person name="Saif S."/>
            <person name="Shea T."/>
            <person name="Shenoy N."/>
            <person name="Sisk P."/>
            <person name="Stolte C."/>
            <person name="Sykes S."/>
            <person name="White J."/>
            <person name="Yandava C."/>
            <person name="Burger G."/>
            <person name="Gray M.W."/>
            <person name="Holland P.W.H."/>
            <person name="King N."/>
            <person name="Lang F.B.F."/>
            <person name="Roger A.J."/>
            <person name="Ruiz-Trillo I."/>
            <person name="Haas B."/>
            <person name="Nusbaum C."/>
            <person name="Birren B."/>
        </authorList>
    </citation>
    <scope>NUCLEOTIDE SEQUENCE [LARGE SCALE GENOMIC DNA]</scope>
    <source>
        <strain evidence="8 9">JP610</strain>
    </source>
</reference>
<feature type="domain" description="Helicase ATP-binding" evidence="6">
    <location>
        <begin position="1"/>
        <end position="159"/>
    </location>
</feature>
<dbReference type="InterPro" id="IPR014001">
    <property type="entry name" value="Helicase_ATP-bd"/>
</dbReference>
<feature type="region of interest" description="Disordered" evidence="5">
    <location>
        <begin position="868"/>
        <end position="962"/>
    </location>
</feature>
<dbReference type="InterPro" id="IPR011011">
    <property type="entry name" value="Znf_FYVE_PHD"/>
</dbReference>
<keyword evidence="2" id="KW-0863">Zinc-finger</keyword>
<dbReference type="PANTHER" id="PTHR10799">
    <property type="entry name" value="SNF2/RAD54 HELICASE FAMILY"/>
    <property type="match status" value="1"/>
</dbReference>
<evidence type="ECO:0000259" key="7">
    <source>
        <dbReference type="PROSITE" id="PS51194"/>
    </source>
</evidence>
<dbReference type="Gene3D" id="3.40.50.300">
    <property type="entry name" value="P-loop containing nucleotide triphosphate hydrolases"/>
    <property type="match status" value="1"/>
</dbReference>
<dbReference type="SMART" id="SM00249">
    <property type="entry name" value="PHD"/>
    <property type="match status" value="1"/>
</dbReference>
<feature type="compositionally biased region" description="Polar residues" evidence="5">
    <location>
        <begin position="936"/>
        <end position="955"/>
    </location>
</feature>
<dbReference type="CDD" id="cd18793">
    <property type="entry name" value="SF2_C_SNF"/>
    <property type="match status" value="1"/>
</dbReference>
<dbReference type="InterPro" id="IPR038718">
    <property type="entry name" value="SNF2-like_sf"/>
</dbReference>
<dbReference type="SUPFAM" id="SSF57903">
    <property type="entry name" value="FYVE/PHD zinc finger"/>
    <property type="match status" value="1"/>
</dbReference>
<dbReference type="SMART" id="SM00487">
    <property type="entry name" value="DEXDc"/>
    <property type="match status" value="1"/>
</dbReference>
<dbReference type="GO" id="GO:0005524">
    <property type="term" value="F:ATP binding"/>
    <property type="evidence" value="ECO:0007669"/>
    <property type="project" value="InterPro"/>
</dbReference>
<dbReference type="AlphaFoldDB" id="A0A0L0FGX9"/>
<dbReference type="STRING" id="667725.A0A0L0FGX9"/>
<dbReference type="Proteomes" id="UP000054560">
    <property type="component" value="Unassembled WGS sequence"/>
</dbReference>
<protein>
    <submittedName>
        <fullName evidence="8">Uncharacterized protein</fullName>
    </submittedName>
</protein>
<accession>A0A0L0FGX9</accession>
<evidence type="ECO:0000256" key="2">
    <source>
        <dbReference type="ARBA" id="ARBA00022771"/>
    </source>
</evidence>
<evidence type="ECO:0000259" key="6">
    <source>
        <dbReference type="PROSITE" id="PS51192"/>
    </source>
</evidence>
<dbReference type="GO" id="GO:0016787">
    <property type="term" value="F:hydrolase activity"/>
    <property type="evidence" value="ECO:0007669"/>
    <property type="project" value="UniProtKB-KW"/>
</dbReference>
<evidence type="ECO:0000256" key="3">
    <source>
        <dbReference type="ARBA" id="ARBA00022801"/>
    </source>
</evidence>
<evidence type="ECO:0000313" key="8">
    <source>
        <dbReference type="EMBL" id="KNC76034.1"/>
    </source>
</evidence>
<keyword evidence="3" id="KW-0378">Hydrolase</keyword>
<dbReference type="InterPro" id="IPR013083">
    <property type="entry name" value="Znf_RING/FYVE/PHD"/>
</dbReference>
<proteinExistence type="predicted"/>
<dbReference type="EMBL" id="KQ243293">
    <property type="protein sequence ID" value="KNC76034.1"/>
    <property type="molecule type" value="Genomic_DNA"/>
</dbReference>
<dbReference type="InterPro" id="IPR000330">
    <property type="entry name" value="SNF2_N"/>
</dbReference>
<dbReference type="PROSITE" id="PS51192">
    <property type="entry name" value="HELICASE_ATP_BIND_1"/>
    <property type="match status" value="1"/>
</dbReference>
<dbReference type="GO" id="GO:0008270">
    <property type="term" value="F:zinc ion binding"/>
    <property type="evidence" value="ECO:0007669"/>
    <property type="project" value="UniProtKB-KW"/>
</dbReference>
<dbReference type="Pfam" id="PF00176">
    <property type="entry name" value="SNF2-rel_dom"/>
    <property type="match status" value="1"/>
</dbReference>
<evidence type="ECO:0000256" key="4">
    <source>
        <dbReference type="ARBA" id="ARBA00022833"/>
    </source>
</evidence>
<organism evidence="8 9">
    <name type="scientific">Sphaeroforma arctica JP610</name>
    <dbReference type="NCBI Taxonomy" id="667725"/>
    <lineage>
        <taxon>Eukaryota</taxon>
        <taxon>Ichthyosporea</taxon>
        <taxon>Ichthyophonida</taxon>
        <taxon>Sphaeroforma</taxon>
    </lineage>
</organism>
<dbReference type="eggNOG" id="KOG0385">
    <property type="taxonomic scope" value="Eukaryota"/>
</dbReference>
<sequence length="1077" mass="118721">MGLGKTLQTIALLGTLKMEYNIGGPHLVVVPMSVLSNWMTEFKRFCPSLKTLRYHTASDAEKALMRKEIAYKSPRGLLDVVVTTYEVVAGEFRRGRSGLFSQRWRYVVVDEAHKVKNHESQISMACRTLTRNHTLFLTGTPLQNNLSECWALLHCMQPDIFQKADVFDNAFDASDVTTTDLALVDHVWQLLKLLVLRRRKKEIDLALPPKRELRLLCPLSEQQSFWYKRLLLAHAHHLASNGHDTEKAADEEGEGREPLPKLSNLMMQLRKVCIHPFLFKGAEPDAEDTTADELAAASGKLRMMDRLLVKLKAEGHRAVIFSQFTQMLDLLEDFLYLKGYRFVRLDGGTNRIQRMINIGQFNAPGSVVFVFLLSTRAGGLGVNLQTADTCILYDSDWNPQADLQAMARVHRIGQTKPVTIYRMIMTGSVEERIVARAQRKLMLDELVSHGSESVFGKRSDTTTAETANESTMRRALRFTMKQMFKRDGGAIVSMDKPVGDDVLSDENLDNLIEQARNQTEDMIADRDAEAAELEEDDPNDNCFAAVADSHIKKFDNKVYTVSEIYKGASLKSIRQEWDKKKLVLSGKRERVDRCVMVDGGAGLGKRVAVLRNTQYDISKGLPGVYDVGGELYGKALIPTPKKPSRLVAGRDYDNLDFCQCCGVSGDLVMCDGCPNSFHVSCLGYKNKAHFDREMRHGRVAMAFRCPHHECAQCGKSSVRAGNLLIRCAGCANAYCEDCADWDTLNVLTDQPPLLHQKLGFNLCRQAAYVHCSPACTHAYEQAEELYIDLAQPPDPQAVVVVPKDPTRKARKAKKNGAARAKAAVTEKRTIVIDGSSESADELCMDTKAPMVAQQCGDGDVWGFNKPSIVGKTKGKGNGYKKKTSLSTAKGLSKRKVPQQQTLLTQSTRQNATDAVVPKVEPQTKVPNSAEKVPSSAIKTTRTTRSRLVTPASQPGQARAGPPVSSYVVAQTEDCRPPTFLHQTRGSGGSAALSYAGQSVIGQVPVRQSPAQGSGRTSSRLRSREASALPVVSKGPFVFSKDTLVAKVENPFGMKQEGAVAMDAQSVHGVPQVAAAAL</sequence>
<name>A0A0L0FGX9_9EUKA</name>